<evidence type="ECO:0000256" key="7">
    <source>
        <dbReference type="ARBA" id="ARBA00023118"/>
    </source>
</evidence>
<dbReference type="InterPro" id="IPR021127">
    <property type="entry name" value="CRISPR_associated_Cas2"/>
</dbReference>
<evidence type="ECO:0000256" key="4">
    <source>
        <dbReference type="ARBA" id="ARBA00022759"/>
    </source>
</evidence>
<accession>A0A3B1CWD1</accession>
<keyword evidence="2" id="KW-0540">Nuclease</keyword>
<evidence type="ECO:0000256" key="2">
    <source>
        <dbReference type="ARBA" id="ARBA00022722"/>
    </source>
</evidence>
<dbReference type="GO" id="GO:0046872">
    <property type="term" value="F:metal ion binding"/>
    <property type="evidence" value="ECO:0007669"/>
    <property type="project" value="UniProtKB-KW"/>
</dbReference>
<protein>
    <recommendedName>
        <fullName evidence="9">CRISPR-associated protein Cas2</fullName>
    </recommendedName>
</protein>
<dbReference type="SUPFAM" id="SSF143430">
    <property type="entry name" value="TTP0101/SSO1404-like"/>
    <property type="match status" value="1"/>
</dbReference>
<keyword evidence="6" id="KW-0460">Magnesium</keyword>
<proteinExistence type="predicted"/>
<dbReference type="GO" id="GO:0004521">
    <property type="term" value="F:RNA endonuclease activity"/>
    <property type="evidence" value="ECO:0007669"/>
    <property type="project" value="InterPro"/>
</dbReference>
<dbReference type="Gene3D" id="3.30.70.240">
    <property type="match status" value="1"/>
</dbReference>
<evidence type="ECO:0000256" key="1">
    <source>
        <dbReference type="ARBA" id="ARBA00001946"/>
    </source>
</evidence>
<dbReference type="NCBIfam" id="TIGR01573">
    <property type="entry name" value="cas2"/>
    <property type="match status" value="1"/>
</dbReference>
<organism evidence="8">
    <name type="scientific">hydrothermal vent metagenome</name>
    <dbReference type="NCBI Taxonomy" id="652676"/>
    <lineage>
        <taxon>unclassified sequences</taxon>
        <taxon>metagenomes</taxon>
        <taxon>ecological metagenomes</taxon>
    </lineage>
</organism>
<feature type="non-terminal residue" evidence="8">
    <location>
        <position position="35"/>
    </location>
</feature>
<reference evidence="8" key="1">
    <citation type="submission" date="2018-06" db="EMBL/GenBank/DDBJ databases">
        <authorList>
            <person name="Zhirakovskaya E."/>
        </authorList>
    </citation>
    <scope>NUCLEOTIDE SEQUENCE</scope>
</reference>
<dbReference type="CDD" id="cd09725">
    <property type="entry name" value="Cas2_I_II_III"/>
    <property type="match status" value="1"/>
</dbReference>
<dbReference type="GO" id="GO:0016787">
    <property type="term" value="F:hydrolase activity"/>
    <property type="evidence" value="ECO:0007669"/>
    <property type="project" value="UniProtKB-KW"/>
</dbReference>
<name>A0A3B1CWD1_9ZZZZ</name>
<evidence type="ECO:0008006" key="9">
    <source>
        <dbReference type="Google" id="ProtNLM"/>
    </source>
</evidence>
<dbReference type="Pfam" id="PF09827">
    <property type="entry name" value="CRISPR_Cas2"/>
    <property type="match status" value="1"/>
</dbReference>
<keyword evidence="7" id="KW-0051">Antiviral defense</keyword>
<dbReference type="AlphaFoldDB" id="A0A3B1CWD1"/>
<dbReference type="InterPro" id="IPR019199">
    <property type="entry name" value="Virulence_VapD/CRISPR_Cas2"/>
</dbReference>
<dbReference type="GO" id="GO:0051607">
    <property type="term" value="P:defense response to virus"/>
    <property type="evidence" value="ECO:0007669"/>
    <property type="project" value="UniProtKB-KW"/>
</dbReference>
<evidence type="ECO:0000256" key="6">
    <source>
        <dbReference type="ARBA" id="ARBA00022842"/>
    </source>
</evidence>
<dbReference type="EMBL" id="UOGI01000274">
    <property type="protein sequence ID" value="VAX34219.1"/>
    <property type="molecule type" value="Genomic_DNA"/>
</dbReference>
<evidence type="ECO:0000313" key="8">
    <source>
        <dbReference type="EMBL" id="VAX34219.1"/>
    </source>
</evidence>
<evidence type="ECO:0000256" key="3">
    <source>
        <dbReference type="ARBA" id="ARBA00022723"/>
    </source>
</evidence>
<sequence>MVVTYDITDDKRREQVSSELENYGMRVQKSIFECY</sequence>
<keyword evidence="5" id="KW-0378">Hydrolase</keyword>
<gene>
    <name evidence="8" type="ORF">MNBD_NITROSPIRAE03-419</name>
</gene>
<keyword evidence="4" id="KW-0255">Endonuclease</keyword>
<dbReference type="GO" id="GO:0043571">
    <property type="term" value="P:maintenance of CRISPR repeat elements"/>
    <property type="evidence" value="ECO:0007669"/>
    <property type="project" value="InterPro"/>
</dbReference>
<evidence type="ECO:0000256" key="5">
    <source>
        <dbReference type="ARBA" id="ARBA00022801"/>
    </source>
</evidence>
<keyword evidence="3" id="KW-0479">Metal-binding</keyword>
<comment type="cofactor">
    <cofactor evidence="1">
        <name>Mg(2+)</name>
        <dbReference type="ChEBI" id="CHEBI:18420"/>
    </cofactor>
</comment>